<dbReference type="CDD" id="cd09872">
    <property type="entry name" value="PIN_Sll0205-like"/>
    <property type="match status" value="1"/>
</dbReference>
<evidence type="ECO:0000313" key="3">
    <source>
        <dbReference type="Proteomes" id="UP000620559"/>
    </source>
</evidence>
<name>A0A8J7F4F5_9CYAN</name>
<keyword evidence="3" id="KW-1185">Reference proteome</keyword>
<proteinExistence type="predicted"/>
<sequence length="127" mass="14638">MKILLDTHTFLWFINDSQELSRNAVEVLESDVDLLLSIASLWEIAIKVNLKKLTLPDTYETFIPQQIILNSIEILPVKLKHLAVVANLALNHRDPFDRLLIAQAIAEEIKIVSADTKFDLYDVERQW</sequence>
<comment type="caution">
    <text evidence="2">The sequence shown here is derived from an EMBL/GenBank/DDBJ whole genome shotgun (WGS) entry which is preliminary data.</text>
</comment>
<evidence type="ECO:0000313" key="2">
    <source>
        <dbReference type="EMBL" id="MBE9214875.1"/>
    </source>
</evidence>
<dbReference type="InterPro" id="IPR052919">
    <property type="entry name" value="TA_system_RNase"/>
</dbReference>
<dbReference type="Gene3D" id="3.40.50.1010">
    <property type="entry name" value="5'-nuclease"/>
    <property type="match status" value="1"/>
</dbReference>
<accession>A0A8J7F4F5</accession>
<dbReference type="SUPFAM" id="SSF88723">
    <property type="entry name" value="PIN domain-like"/>
    <property type="match status" value="1"/>
</dbReference>
<dbReference type="RefSeq" id="WP_193922839.1">
    <property type="nucleotide sequence ID" value="NZ_JADEWL010000075.1"/>
</dbReference>
<feature type="domain" description="PIN" evidence="1">
    <location>
        <begin position="3"/>
        <end position="122"/>
    </location>
</feature>
<dbReference type="Proteomes" id="UP000620559">
    <property type="component" value="Unassembled WGS sequence"/>
</dbReference>
<dbReference type="EMBL" id="JADEWL010000075">
    <property type="protein sequence ID" value="MBE9214875.1"/>
    <property type="molecule type" value="Genomic_DNA"/>
</dbReference>
<evidence type="ECO:0000259" key="1">
    <source>
        <dbReference type="Pfam" id="PF01850"/>
    </source>
</evidence>
<dbReference type="InterPro" id="IPR041705">
    <property type="entry name" value="PIN_Sll0205"/>
</dbReference>
<dbReference type="PANTHER" id="PTHR36173">
    <property type="entry name" value="RIBONUCLEASE VAPC16-RELATED"/>
    <property type="match status" value="1"/>
</dbReference>
<organism evidence="2 3">
    <name type="scientific">Plectonema cf. radiosum LEGE 06105</name>
    <dbReference type="NCBI Taxonomy" id="945769"/>
    <lineage>
        <taxon>Bacteria</taxon>
        <taxon>Bacillati</taxon>
        <taxon>Cyanobacteriota</taxon>
        <taxon>Cyanophyceae</taxon>
        <taxon>Oscillatoriophycideae</taxon>
        <taxon>Oscillatoriales</taxon>
        <taxon>Microcoleaceae</taxon>
        <taxon>Plectonema</taxon>
    </lineage>
</organism>
<dbReference type="Pfam" id="PF01850">
    <property type="entry name" value="PIN"/>
    <property type="match status" value="1"/>
</dbReference>
<dbReference type="InterPro" id="IPR029060">
    <property type="entry name" value="PIN-like_dom_sf"/>
</dbReference>
<dbReference type="AlphaFoldDB" id="A0A8J7F4F5"/>
<protein>
    <submittedName>
        <fullName evidence="2">Type II toxin-antitoxin system VapC family toxin</fullName>
    </submittedName>
</protein>
<gene>
    <name evidence="2" type="ORF">IQ247_19730</name>
</gene>
<dbReference type="InterPro" id="IPR002716">
    <property type="entry name" value="PIN_dom"/>
</dbReference>
<reference evidence="2" key="1">
    <citation type="submission" date="2020-10" db="EMBL/GenBank/DDBJ databases">
        <authorList>
            <person name="Castelo-Branco R."/>
            <person name="Eusebio N."/>
            <person name="Adriana R."/>
            <person name="Vieira A."/>
            <person name="Brugerolle De Fraissinette N."/>
            <person name="Rezende De Castro R."/>
            <person name="Schneider M.P."/>
            <person name="Vasconcelos V."/>
            <person name="Leao P.N."/>
        </authorList>
    </citation>
    <scope>NUCLEOTIDE SEQUENCE</scope>
    <source>
        <strain evidence="2">LEGE 06105</strain>
    </source>
</reference>
<dbReference type="PANTHER" id="PTHR36173:SF2">
    <property type="entry name" value="RIBONUCLEASE VAPC16"/>
    <property type="match status" value="1"/>
</dbReference>